<dbReference type="RefSeq" id="WP_305990984.1">
    <property type="nucleotide sequence ID" value="NZ_JAVAMP010000002.1"/>
</dbReference>
<dbReference type="Gene3D" id="2.60.40.10">
    <property type="entry name" value="Immunoglobulins"/>
    <property type="match status" value="1"/>
</dbReference>
<organism evidence="1 2">
    <name type="scientific">Chengkuizengella axinellae</name>
    <dbReference type="NCBI Taxonomy" id="3064388"/>
    <lineage>
        <taxon>Bacteria</taxon>
        <taxon>Bacillati</taxon>
        <taxon>Bacillota</taxon>
        <taxon>Bacilli</taxon>
        <taxon>Bacillales</taxon>
        <taxon>Paenibacillaceae</taxon>
        <taxon>Chengkuizengella</taxon>
    </lineage>
</organism>
<dbReference type="EMBL" id="JAVAMP010000002">
    <property type="protein sequence ID" value="MDP5273677.1"/>
    <property type="molecule type" value="Genomic_DNA"/>
</dbReference>
<evidence type="ECO:0000313" key="2">
    <source>
        <dbReference type="Proteomes" id="UP001231941"/>
    </source>
</evidence>
<reference evidence="1 2" key="1">
    <citation type="submission" date="2023-08" db="EMBL/GenBank/DDBJ databases">
        <authorList>
            <person name="Park J.-S."/>
        </authorList>
    </citation>
    <scope>NUCLEOTIDE SEQUENCE [LARGE SCALE GENOMIC DNA]</scope>
    <source>
        <strain evidence="1 2">2205SS18-9</strain>
    </source>
</reference>
<dbReference type="InterPro" id="IPR013783">
    <property type="entry name" value="Ig-like_fold"/>
</dbReference>
<proteinExistence type="predicted"/>
<evidence type="ECO:0000313" key="1">
    <source>
        <dbReference type="EMBL" id="MDP5273677.1"/>
    </source>
</evidence>
<protein>
    <recommendedName>
        <fullName evidence="3">Fibronectin type-III domain-containing protein</fullName>
    </recommendedName>
</protein>
<comment type="caution">
    <text evidence="1">The sequence shown here is derived from an EMBL/GenBank/DDBJ whole genome shotgun (WGS) entry which is preliminary data.</text>
</comment>
<accession>A0ABT9IX40</accession>
<keyword evidence="2" id="KW-1185">Reference proteome</keyword>
<dbReference type="Proteomes" id="UP001231941">
    <property type="component" value="Unassembled WGS sequence"/>
</dbReference>
<gene>
    <name evidence="1" type="ORF">Q5Y73_06150</name>
</gene>
<sequence>MAVYHDIDANVRINGSLTLPSGSLTLNDGKFTLPVGDSSNKIELNGSGTAYVIGNESYYLKYGAHARGDDLSIGHKFYRGNGELIANIGYGGDGTPGNRLDSYFAGHVEIEQGLAINKNGDGITFNHNSSTGYSGIRFESASNTNSDFGFIRYYSDASNYRYDIDGSSSENSLLIIGTENDEAATAGEILALQGGNKIVLDVNTTAAHTPTSIVEFMDRGTLRADIDIYGNFTSYGNEIRIKHTGDASLVLESDTDNDSGEVGKPQVLFMQDGGITTASIYLDQDTTLASNNKLVIAPPGGSYDLFIHNQKILHTGNMGSGSGIDADKLRGITGDKFARKDIDVTFNGNITMAAGKTVDGVEISTFKQSYDEHVAVPSPPQNLRLQEILDEVQITFDESSSSNVTHYEVWSSIGDDTSYGLISVINQDEVNGSTTVLDSSYASKTTVYYKVVAVAPAHKSTEITGSISLQNTVGNPANLLITPEFDSYFIRYDLPRDRRLSHIEIKCHAVSDVNSLNESNATLIYSGLSDSFIYDIKENDLDKYHQFWVSSITRS</sequence>
<name>A0ABT9IX40_9BACL</name>
<evidence type="ECO:0008006" key="3">
    <source>
        <dbReference type="Google" id="ProtNLM"/>
    </source>
</evidence>